<comment type="caution">
    <text evidence="1">The sequence shown here is derived from an EMBL/GenBank/DDBJ whole genome shotgun (WGS) entry which is preliminary data.</text>
</comment>
<organism evidence="1 2">
    <name type="scientific">Candidatus Bacteroides pullicola</name>
    <dbReference type="NCBI Taxonomy" id="2838475"/>
    <lineage>
        <taxon>Bacteria</taxon>
        <taxon>Pseudomonadati</taxon>
        <taxon>Bacteroidota</taxon>
        <taxon>Bacteroidia</taxon>
        <taxon>Bacteroidales</taxon>
        <taxon>Bacteroidaceae</taxon>
        <taxon>Bacteroides</taxon>
    </lineage>
</organism>
<proteinExistence type="predicted"/>
<accession>A0A9D2CKM0</accession>
<protein>
    <submittedName>
        <fullName evidence="1">Uncharacterized protein</fullName>
    </submittedName>
</protein>
<dbReference type="Proteomes" id="UP000886851">
    <property type="component" value="Unassembled WGS sequence"/>
</dbReference>
<sequence length="50" mass="5885">MRLAPYSRVLRIYLHELADLPAEKLRQALKLLADGLDEDEQNRNMLTHRP</sequence>
<reference evidence="1" key="1">
    <citation type="journal article" date="2021" name="PeerJ">
        <title>Extensive microbial diversity within the chicken gut microbiome revealed by metagenomics and culture.</title>
        <authorList>
            <person name="Gilroy R."/>
            <person name="Ravi A."/>
            <person name="Getino M."/>
            <person name="Pursley I."/>
            <person name="Horton D.L."/>
            <person name="Alikhan N.F."/>
            <person name="Baker D."/>
            <person name="Gharbi K."/>
            <person name="Hall N."/>
            <person name="Watson M."/>
            <person name="Adriaenssens E.M."/>
            <person name="Foster-Nyarko E."/>
            <person name="Jarju S."/>
            <person name="Secka A."/>
            <person name="Antonio M."/>
            <person name="Oren A."/>
            <person name="Chaudhuri R.R."/>
            <person name="La Ragione R."/>
            <person name="Hildebrand F."/>
            <person name="Pallen M.J."/>
        </authorList>
    </citation>
    <scope>NUCLEOTIDE SEQUENCE</scope>
    <source>
        <strain evidence="1">Gambia2-208</strain>
    </source>
</reference>
<gene>
    <name evidence="1" type="ORF">H9824_00745</name>
</gene>
<evidence type="ECO:0000313" key="2">
    <source>
        <dbReference type="Proteomes" id="UP000886851"/>
    </source>
</evidence>
<dbReference type="AlphaFoldDB" id="A0A9D2CKM0"/>
<evidence type="ECO:0000313" key="1">
    <source>
        <dbReference type="EMBL" id="HIY87221.1"/>
    </source>
</evidence>
<reference evidence="1" key="2">
    <citation type="submission" date="2021-04" db="EMBL/GenBank/DDBJ databases">
        <authorList>
            <person name="Gilroy R."/>
        </authorList>
    </citation>
    <scope>NUCLEOTIDE SEQUENCE</scope>
    <source>
        <strain evidence="1">Gambia2-208</strain>
    </source>
</reference>
<dbReference type="EMBL" id="DXCV01000009">
    <property type="protein sequence ID" value="HIY87221.1"/>
    <property type="molecule type" value="Genomic_DNA"/>
</dbReference>
<name>A0A9D2CKM0_9BACE</name>